<dbReference type="Proteomes" id="UP000189941">
    <property type="component" value="Unassembled WGS sequence"/>
</dbReference>
<gene>
    <name evidence="2" type="ORF">SAMN02746011_01584</name>
</gene>
<dbReference type="Gene3D" id="3.20.20.210">
    <property type="match status" value="1"/>
</dbReference>
<dbReference type="NCBIfam" id="NF005085">
    <property type="entry name" value="PRK06520.1"/>
    <property type="match status" value="1"/>
</dbReference>
<sequence>MCHNCSKHDFVGSFLRPERLVTARQEFKEGKIDAQALKIVEDQVIEELINKQKELGYEFITDGEFRRSTWHLDFMWGFDGIDHRPTETGLPFADEVALIDDTYLVGRLGFNENHPFFEHFKFVKQFEEKGHQAKLTIPAPAQFLEQLIMPFAIDNTLKFYDSQEELVEDLVSIYQQFIQKAYQLGLRHLQLDDCSWGLLVDKRAEDFFGTDQAGLEAIKQLFLETNNRAISQRPEDLVVTTHVCRGNFKSTYAVSGSYEEIAEFLFAKEEVDGYFLEFDDERSGGFEPLRKVTGDKKVVLGLITSKRPELEDKDRIIARIHEAAQYIPLERLSLSPQCGFASTEEGNKLTQEDQWKKLQLVKEIADEVWG</sequence>
<evidence type="ECO:0000313" key="2">
    <source>
        <dbReference type="EMBL" id="SJZ71930.1"/>
    </source>
</evidence>
<dbReference type="AlphaFoldDB" id="A0A1T4MXX0"/>
<dbReference type="Pfam" id="PF01717">
    <property type="entry name" value="Meth_synt_2"/>
    <property type="match status" value="1"/>
</dbReference>
<keyword evidence="3" id="KW-1185">Reference proteome</keyword>
<feature type="domain" description="Cobalamin-independent methionine synthase MetE C-terminal/archaeal" evidence="1">
    <location>
        <begin position="235"/>
        <end position="344"/>
    </location>
</feature>
<proteinExistence type="predicted"/>
<dbReference type="GO" id="GO:0009086">
    <property type="term" value="P:methionine biosynthetic process"/>
    <property type="evidence" value="ECO:0007669"/>
    <property type="project" value="InterPro"/>
</dbReference>
<accession>A0A1T4MXX0</accession>
<protein>
    <submittedName>
        <fullName evidence="2">Methionine synthase II (Cobalamin-independent)</fullName>
    </submittedName>
</protein>
<evidence type="ECO:0000259" key="1">
    <source>
        <dbReference type="Pfam" id="PF01717"/>
    </source>
</evidence>
<dbReference type="SUPFAM" id="SSF51726">
    <property type="entry name" value="UROD/MetE-like"/>
    <property type="match status" value="1"/>
</dbReference>
<dbReference type="CDD" id="cd03311">
    <property type="entry name" value="CIMS_C_terminal_like"/>
    <property type="match status" value="1"/>
</dbReference>
<reference evidence="3" key="1">
    <citation type="submission" date="2017-02" db="EMBL/GenBank/DDBJ databases">
        <authorList>
            <person name="Varghese N."/>
            <person name="Submissions S."/>
        </authorList>
    </citation>
    <scope>NUCLEOTIDE SEQUENCE [LARGE SCALE GENOMIC DNA]</scope>
    <source>
        <strain evidence="3">DSM 15739</strain>
    </source>
</reference>
<dbReference type="InterPro" id="IPR038071">
    <property type="entry name" value="UROD/MetE-like_sf"/>
</dbReference>
<dbReference type="GO" id="GO:0003871">
    <property type="term" value="F:5-methyltetrahydropteroyltriglutamate-homocysteine S-methyltransferase activity"/>
    <property type="evidence" value="ECO:0007669"/>
    <property type="project" value="InterPro"/>
</dbReference>
<organism evidence="2 3">
    <name type="scientific">Globicatella sulfidifaciens DSM 15739</name>
    <dbReference type="NCBI Taxonomy" id="1121925"/>
    <lineage>
        <taxon>Bacteria</taxon>
        <taxon>Bacillati</taxon>
        <taxon>Bacillota</taxon>
        <taxon>Bacilli</taxon>
        <taxon>Lactobacillales</taxon>
        <taxon>Aerococcaceae</taxon>
        <taxon>Globicatella</taxon>
    </lineage>
</organism>
<dbReference type="EMBL" id="FUWO01000015">
    <property type="protein sequence ID" value="SJZ71930.1"/>
    <property type="molecule type" value="Genomic_DNA"/>
</dbReference>
<dbReference type="STRING" id="1121925.SAMN02746011_01584"/>
<dbReference type="GO" id="GO:0008270">
    <property type="term" value="F:zinc ion binding"/>
    <property type="evidence" value="ECO:0007669"/>
    <property type="project" value="InterPro"/>
</dbReference>
<evidence type="ECO:0000313" key="3">
    <source>
        <dbReference type="Proteomes" id="UP000189941"/>
    </source>
</evidence>
<dbReference type="RefSeq" id="WP_078756295.1">
    <property type="nucleotide sequence ID" value="NZ_FUWO01000015.1"/>
</dbReference>
<dbReference type="OrthoDB" id="6430685at2"/>
<dbReference type="InterPro" id="IPR002629">
    <property type="entry name" value="Met_Synth_C/arc"/>
</dbReference>
<name>A0A1T4MXX0_9LACT</name>
<dbReference type="PANTHER" id="PTHR43844:SF1">
    <property type="entry name" value="METHIONINE SYNTHASE"/>
    <property type="match status" value="1"/>
</dbReference>
<dbReference type="PANTHER" id="PTHR43844">
    <property type="entry name" value="METHIONINE SYNTHASE"/>
    <property type="match status" value="1"/>
</dbReference>